<dbReference type="RefSeq" id="WP_005872129.1">
    <property type="nucleotide sequence ID" value="NZ_ACYG01000027.1"/>
</dbReference>
<dbReference type="InterPro" id="IPR000422">
    <property type="entry name" value="DHBP_synthase_RibB"/>
</dbReference>
<dbReference type="InterPro" id="IPR036144">
    <property type="entry name" value="RibA-like_sf"/>
</dbReference>
<dbReference type="EC" id="4.1.99.12" evidence="7 14"/>
<dbReference type="Pfam" id="PF00925">
    <property type="entry name" value="GTP_cyclohydro2"/>
    <property type="match status" value="1"/>
</dbReference>
<dbReference type="Pfam" id="PF00926">
    <property type="entry name" value="DHBP_synthase"/>
    <property type="match status" value="1"/>
</dbReference>
<dbReference type="UniPathway" id="UPA00275">
    <property type="reaction ID" value="UER00399"/>
</dbReference>
<comment type="cofactor">
    <cofactor evidence="14">
        <name>Mg(2+)</name>
        <dbReference type="ChEBI" id="CHEBI:18420"/>
    </cofactor>
    <cofactor evidence="14">
        <name>Mn(2+)</name>
        <dbReference type="ChEBI" id="CHEBI:29035"/>
    </cofactor>
    <text evidence="14">Binds 2 divalent metal cations per subunit. Magnesium or manganese.</text>
</comment>
<dbReference type="NCBIfam" id="TIGR00506">
    <property type="entry name" value="ribB"/>
    <property type="match status" value="1"/>
</dbReference>
<dbReference type="GO" id="GO:0046872">
    <property type="term" value="F:metal ion binding"/>
    <property type="evidence" value="ECO:0007669"/>
    <property type="project" value="UniProtKB-KW"/>
</dbReference>
<evidence type="ECO:0000256" key="9">
    <source>
        <dbReference type="ARBA" id="ARBA00022619"/>
    </source>
</evidence>
<keyword evidence="9 14" id="KW-0686">Riboflavin biosynthesis</keyword>
<dbReference type="FunFam" id="3.90.870.10:FF:000001">
    <property type="entry name" value="Riboflavin biosynthesis protein RibBA"/>
    <property type="match status" value="1"/>
</dbReference>
<dbReference type="OrthoDB" id="9793111at2"/>
<dbReference type="SUPFAM" id="SSF55821">
    <property type="entry name" value="YrdC/RibB"/>
    <property type="match status" value="1"/>
</dbReference>
<gene>
    <name evidence="16" type="primary">ribB</name>
    <name evidence="16" type="ORF">CAMGR0001_1427</name>
</gene>
<dbReference type="PANTHER" id="PTHR21327:SF18">
    <property type="entry name" value="3,4-DIHYDROXY-2-BUTANONE 4-PHOSPHATE SYNTHASE"/>
    <property type="match status" value="1"/>
</dbReference>
<comment type="similarity">
    <text evidence="6">In the C-terminal section; belongs to the GTP cyclohydrolase II family.</text>
</comment>
<dbReference type="InterPro" id="IPR017945">
    <property type="entry name" value="DHBP_synth_RibB-like_a/b_dom"/>
</dbReference>
<evidence type="ECO:0000256" key="13">
    <source>
        <dbReference type="ARBA" id="ARBA00023239"/>
    </source>
</evidence>
<comment type="catalytic activity">
    <reaction evidence="1 14">
        <text>D-ribulose 5-phosphate = (2S)-2-hydroxy-3-oxobutyl phosphate + formate + H(+)</text>
        <dbReference type="Rhea" id="RHEA:18457"/>
        <dbReference type="ChEBI" id="CHEBI:15378"/>
        <dbReference type="ChEBI" id="CHEBI:15740"/>
        <dbReference type="ChEBI" id="CHEBI:58121"/>
        <dbReference type="ChEBI" id="CHEBI:58830"/>
        <dbReference type="EC" id="4.1.99.12"/>
    </reaction>
</comment>
<dbReference type="GO" id="GO:0009231">
    <property type="term" value="P:riboflavin biosynthetic process"/>
    <property type="evidence" value="ECO:0007669"/>
    <property type="project" value="UniProtKB-UniPathway"/>
</dbReference>
<name>C8PJM7_9BACT</name>
<dbReference type="InterPro" id="IPR032677">
    <property type="entry name" value="GTP_cyclohydro_II"/>
</dbReference>
<accession>C8PJM7</accession>
<comment type="subunit">
    <text evidence="14">Homodimer.</text>
</comment>
<dbReference type="NCBIfam" id="NF006804">
    <property type="entry name" value="PRK09314.1"/>
    <property type="match status" value="1"/>
</dbReference>
<evidence type="ECO:0000313" key="17">
    <source>
        <dbReference type="Proteomes" id="UP000005709"/>
    </source>
</evidence>
<comment type="cofactor">
    <cofactor evidence="2">
        <name>Mn(2+)</name>
        <dbReference type="ChEBI" id="CHEBI:29035"/>
    </cofactor>
</comment>
<evidence type="ECO:0000256" key="10">
    <source>
        <dbReference type="ARBA" id="ARBA00022723"/>
    </source>
</evidence>
<dbReference type="Gene3D" id="3.40.50.10990">
    <property type="entry name" value="GTP cyclohydrolase II"/>
    <property type="match status" value="1"/>
</dbReference>
<evidence type="ECO:0000259" key="15">
    <source>
        <dbReference type="Pfam" id="PF00925"/>
    </source>
</evidence>
<proteinExistence type="inferred from homology"/>
<comment type="pathway">
    <text evidence="4 14">Cofactor biosynthesis; riboflavin biosynthesis; 2-hydroxy-3-oxobutyl phosphate from D-ribulose 5-phosphate: step 1/1.</text>
</comment>
<comment type="similarity">
    <text evidence="14">Belongs to the DHBP synthase family.</text>
</comment>
<dbReference type="GO" id="GO:0003935">
    <property type="term" value="F:GTP cyclohydrolase II activity"/>
    <property type="evidence" value="ECO:0007669"/>
    <property type="project" value="TreeGrafter"/>
</dbReference>
<comment type="caution">
    <text evidence="16">The sequence shown here is derived from an EMBL/GenBank/DDBJ whole genome shotgun (WGS) entry which is preliminary data.</text>
</comment>
<dbReference type="SUPFAM" id="SSF142695">
    <property type="entry name" value="RibA-like"/>
    <property type="match status" value="1"/>
</dbReference>
<evidence type="ECO:0000256" key="12">
    <source>
        <dbReference type="ARBA" id="ARBA00023211"/>
    </source>
</evidence>
<keyword evidence="12 14" id="KW-0464">Manganese</keyword>
<evidence type="ECO:0000256" key="5">
    <source>
        <dbReference type="ARBA" id="ARBA00005520"/>
    </source>
</evidence>
<evidence type="ECO:0000256" key="7">
    <source>
        <dbReference type="ARBA" id="ARBA00012153"/>
    </source>
</evidence>
<evidence type="ECO:0000256" key="11">
    <source>
        <dbReference type="ARBA" id="ARBA00022842"/>
    </source>
</evidence>
<dbReference type="PIRSF" id="PIRSF001259">
    <property type="entry name" value="RibA"/>
    <property type="match status" value="1"/>
</dbReference>
<dbReference type="GO" id="GO:0008686">
    <property type="term" value="F:3,4-dihydroxy-2-butanone-4-phosphate synthase activity"/>
    <property type="evidence" value="ECO:0007669"/>
    <property type="project" value="UniProtKB-EC"/>
</dbReference>
<dbReference type="STRING" id="824.CGRAC_0793"/>
<dbReference type="Proteomes" id="UP000005709">
    <property type="component" value="Unassembled WGS sequence"/>
</dbReference>
<keyword evidence="13 14" id="KW-0456">Lyase</keyword>
<dbReference type="Gene3D" id="3.90.870.10">
    <property type="entry name" value="DHBP synthase"/>
    <property type="match status" value="1"/>
</dbReference>
<keyword evidence="11 14" id="KW-0460">Magnesium</keyword>
<dbReference type="AlphaFoldDB" id="C8PJM7"/>
<reference evidence="16 17" key="1">
    <citation type="submission" date="2009-07" db="EMBL/GenBank/DDBJ databases">
        <authorList>
            <person name="Madupu R."/>
            <person name="Sebastian Y."/>
            <person name="Durkin A.S."/>
            <person name="Torralba M."/>
            <person name="Methe B."/>
            <person name="Sutton G.G."/>
            <person name="Strausberg R.L."/>
            <person name="Nelson K.E."/>
        </authorList>
    </citation>
    <scope>NUCLEOTIDE SEQUENCE [LARGE SCALE GENOMIC DNA]</scope>
    <source>
        <strain evidence="16 17">RM3268</strain>
    </source>
</reference>
<dbReference type="EMBL" id="ACYG01000027">
    <property type="protein sequence ID" value="EEV17132.1"/>
    <property type="molecule type" value="Genomic_DNA"/>
</dbReference>
<feature type="domain" description="GTP cyclohydrolase II" evidence="15">
    <location>
        <begin position="288"/>
        <end position="333"/>
    </location>
</feature>
<comment type="similarity">
    <text evidence="5">In the N-terminal section; belongs to the DHBP synthase family.</text>
</comment>
<dbReference type="PANTHER" id="PTHR21327">
    <property type="entry name" value="GTP CYCLOHYDROLASE II-RELATED"/>
    <property type="match status" value="1"/>
</dbReference>
<evidence type="ECO:0000256" key="4">
    <source>
        <dbReference type="ARBA" id="ARBA00004904"/>
    </source>
</evidence>
<evidence type="ECO:0000256" key="14">
    <source>
        <dbReference type="RuleBase" id="RU003843"/>
    </source>
</evidence>
<evidence type="ECO:0000256" key="6">
    <source>
        <dbReference type="ARBA" id="ARBA00008976"/>
    </source>
</evidence>
<evidence type="ECO:0000256" key="2">
    <source>
        <dbReference type="ARBA" id="ARBA00001936"/>
    </source>
</evidence>
<organism evidence="16 17">
    <name type="scientific">Campylobacter gracilis RM3268</name>
    <dbReference type="NCBI Taxonomy" id="553220"/>
    <lineage>
        <taxon>Bacteria</taxon>
        <taxon>Pseudomonadati</taxon>
        <taxon>Campylobacterota</taxon>
        <taxon>Epsilonproteobacteria</taxon>
        <taxon>Campylobacterales</taxon>
        <taxon>Campylobacteraceae</taxon>
        <taxon>Campylobacter</taxon>
    </lineage>
</organism>
<evidence type="ECO:0000256" key="8">
    <source>
        <dbReference type="ARBA" id="ARBA00018836"/>
    </source>
</evidence>
<evidence type="ECO:0000313" key="16">
    <source>
        <dbReference type="EMBL" id="EEV17132.1"/>
    </source>
</evidence>
<dbReference type="GO" id="GO:0005829">
    <property type="term" value="C:cytosol"/>
    <property type="evidence" value="ECO:0007669"/>
    <property type="project" value="TreeGrafter"/>
</dbReference>
<comment type="function">
    <text evidence="3 14">Catalyzes the conversion of D-ribulose 5-phosphate to formate and 3,4-dihydroxy-2-butanone 4-phosphate.</text>
</comment>
<dbReference type="eggNOG" id="COG0108">
    <property type="taxonomic scope" value="Bacteria"/>
</dbReference>
<sequence>MISVEQAIEDLKNGKMLVMVDDVDRENEGDLVFASTFSSAQKVNFAITHARGVLCVALSPQIAQQLGLSLMVDKNTSSHETAFTVTIDAKDAKTGVSAYERNMTIELMSRVGARADDFVRPGHIFPLIAKSGGVLARTGHTEGSTDLCRLAGLSQSAVICEIVKDDGDMARRDDLEKFCAQHGINMISVAQIVQYRLKHETLVKFSEPREGMLCGEAAKFYDVSDHEGNEHRAYIFGEPEKSAQTNVKFHKISSDLEFLSDTKFNDFMRDLDVLRKEGGVLLMLKSAQNRADFKSFGIGAQILAHLGVKKIKILSKSEPKDYAGLSGFGIDIV</sequence>
<protein>
    <recommendedName>
        <fullName evidence="8 14">3,4-dihydroxy-2-butanone 4-phosphate synthase</fullName>
        <shortName evidence="14">DHBP synthase</shortName>
        <ecNumber evidence="7 14">4.1.99.12</ecNumber>
    </recommendedName>
</protein>
<evidence type="ECO:0000256" key="1">
    <source>
        <dbReference type="ARBA" id="ARBA00000141"/>
    </source>
</evidence>
<keyword evidence="17" id="KW-1185">Reference proteome</keyword>
<evidence type="ECO:0000256" key="3">
    <source>
        <dbReference type="ARBA" id="ARBA00002284"/>
    </source>
</evidence>
<keyword evidence="10 14" id="KW-0479">Metal-binding</keyword>